<dbReference type="RefSeq" id="WP_094021048.1">
    <property type="nucleotide sequence ID" value="NZ_FXYF01000005.1"/>
</dbReference>
<accession>A0A238KDM9</accession>
<organism evidence="2 3">
    <name type="scientific">Maliponia aquimaris</name>
    <dbReference type="NCBI Taxonomy" id="1673631"/>
    <lineage>
        <taxon>Bacteria</taxon>
        <taxon>Pseudomonadati</taxon>
        <taxon>Pseudomonadota</taxon>
        <taxon>Alphaproteobacteria</taxon>
        <taxon>Rhodobacterales</taxon>
        <taxon>Paracoccaceae</taxon>
        <taxon>Maliponia</taxon>
    </lineage>
</organism>
<protein>
    <submittedName>
        <fullName evidence="2">Uncharacterized protein</fullName>
    </submittedName>
</protein>
<keyword evidence="1" id="KW-0732">Signal</keyword>
<reference evidence="2 3" key="1">
    <citation type="submission" date="2017-05" db="EMBL/GenBank/DDBJ databases">
        <authorList>
            <person name="Song R."/>
            <person name="Chenine A.L."/>
            <person name="Ruprecht R.M."/>
        </authorList>
    </citation>
    <scope>NUCLEOTIDE SEQUENCE [LARGE SCALE GENOMIC DNA]</scope>
    <source>
        <strain evidence="2 3">CECT 8898</strain>
    </source>
</reference>
<proteinExistence type="predicted"/>
<dbReference type="EMBL" id="FXYF01000005">
    <property type="protein sequence ID" value="SMX40687.1"/>
    <property type="molecule type" value="Genomic_DNA"/>
</dbReference>
<evidence type="ECO:0000313" key="3">
    <source>
        <dbReference type="Proteomes" id="UP000207598"/>
    </source>
</evidence>
<sequence length="156" mass="17014">MTRLPTRAKAFGLCLVLIAPPAFAADVCHQIDARAGWQVAEFPPGLVQDIRSTGFWSVQPGLDPAGTQGHGGLDGKGLEDRRESRPHLEAFYGALLVRFEVAGAARTMDWARFHGAIRQAGTFNMNLGRIEFRINEGDAVLDDNTGVLTVCFRYAD</sequence>
<evidence type="ECO:0000256" key="1">
    <source>
        <dbReference type="SAM" id="SignalP"/>
    </source>
</evidence>
<feature type="signal peptide" evidence="1">
    <location>
        <begin position="1"/>
        <end position="24"/>
    </location>
</feature>
<dbReference type="AlphaFoldDB" id="A0A238KDM9"/>
<keyword evidence="3" id="KW-1185">Reference proteome</keyword>
<name>A0A238KDM9_9RHOB</name>
<dbReference type="Proteomes" id="UP000207598">
    <property type="component" value="Unassembled WGS sequence"/>
</dbReference>
<gene>
    <name evidence="2" type="ORF">MAA8898_02218</name>
</gene>
<feature type="chain" id="PRO_5012737435" evidence="1">
    <location>
        <begin position="25"/>
        <end position="156"/>
    </location>
</feature>
<dbReference type="OrthoDB" id="7677155at2"/>
<evidence type="ECO:0000313" key="2">
    <source>
        <dbReference type="EMBL" id="SMX40687.1"/>
    </source>
</evidence>